<dbReference type="SUPFAM" id="SSF56801">
    <property type="entry name" value="Acetyl-CoA synthetase-like"/>
    <property type="match status" value="1"/>
</dbReference>
<reference evidence="5" key="1">
    <citation type="journal article" date="2013" name="Genome Announc.">
        <title>Draft genome sequence of the ascomycete Phaeoacremonium aleophilum strain UCR-PA7, a causal agent of the esca disease complex in grapevines.</title>
        <authorList>
            <person name="Blanco-Ulate B."/>
            <person name="Rolshausen P."/>
            <person name="Cantu D."/>
        </authorList>
    </citation>
    <scope>NUCLEOTIDE SEQUENCE [LARGE SCALE GENOMIC DNA]</scope>
    <source>
        <strain evidence="5">UCR-PA7</strain>
    </source>
</reference>
<evidence type="ECO:0000259" key="3">
    <source>
        <dbReference type="Pfam" id="PF00550"/>
    </source>
</evidence>
<dbReference type="InterPro" id="IPR009081">
    <property type="entry name" value="PP-bd_ACP"/>
</dbReference>
<name>R8B916_PHAM7</name>
<dbReference type="HOGENOM" id="CLU_765452_0_0_1"/>
<keyword evidence="1" id="KW-0596">Phosphopantetheine</keyword>
<accession>R8B916</accession>
<feature type="domain" description="Carrier" evidence="3">
    <location>
        <begin position="242"/>
        <end position="308"/>
    </location>
</feature>
<dbReference type="EMBL" id="KB933375">
    <property type="protein sequence ID" value="EON95777.1"/>
    <property type="molecule type" value="Genomic_DNA"/>
</dbReference>
<dbReference type="Pfam" id="PF23562">
    <property type="entry name" value="AMP-binding_C_3"/>
    <property type="match status" value="1"/>
</dbReference>
<dbReference type="GeneID" id="19329603"/>
<dbReference type="PANTHER" id="PTHR43439">
    <property type="entry name" value="PHENYLACETATE-COENZYME A LIGASE"/>
    <property type="match status" value="1"/>
</dbReference>
<dbReference type="RefSeq" id="XP_007919425.1">
    <property type="nucleotide sequence ID" value="XM_007921234.1"/>
</dbReference>
<keyword evidence="5" id="KW-1185">Reference proteome</keyword>
<dbReference type="AlphaFoldDB" id="R8B916"/>
<dbReference type="InterPro" id="IPR051414">
    <property type="entry name" value="Adenylate-forming_Reductase"/>
</dbReference>
<keyword evidence="2" id="KW-0597">Phosphoprotein</keyword>
<dbReference type="Gene3D" id="1.10.1200.10">
    <property type="entry name" value="ACP-like"/>
    <property type="match status" value="1"/>
</dbReference>
<dbReference type="InterPro" id="IPR036736">
    <property type="entry name" value="ACP-like_sf"/>
</dbReference>
<proteinExistence type="predicted"/>
<evidence type="ECO:0000256" key="2">
    <source>
        <dbReference type="ARBA" id="ARBA00022553"/>
    </source>
</evidence>
<dbReference type="KEGG" id="tmn:UCRPA7_8723"/>
<evidence type="ECO:0000313" key="5">
    <source>
        <dbReference type="Proteomes" id="UP000014074"/>
    </source>
</evidence>
<gene>
    <name evidence="4" type="ORF">UCRPA7_8723</name>
</gene>
<protein>
    <submittedName>
        <fullName evidence="4">Putative l-aminoadipate-semialdehyde dehydrogenase protein</fullName>
    </submittedName>
</protein>
<evidence type="ECO:0000256" key="1">
    <source>
        <dbReference type="ARBA" id="ARBA00022450"/>
    </source>
</evidence>
<dbReference type="Pfam" id="PF00550">
    <property type="entry name" value="PP-binding"/>
    <property type="match status" value="1"/>
</dbReference>
<dbReference type="PANTHER" id="PTHR43439:SF2">
    <property type="entry name" value="ENZYME, PUTATIVE (JCVI)-RELATED"/>
    <property type="match status" value="1"/>
</dbReference>
<sequence>MLVERGVNLVSHYGATEMGQLMTSLRDPEKDKAWNYVRPLAKVKPYLLFDEISTGTFELVVLDGLPTKTIANSDDPPKSYRTRDTFVKHPYITDAWKYLGRLDDRITLFNGEKVLPVPYEHHIRKHDMVHDCLVFGVGRAFPGLLLFPSVHATNKTSEEILDIVWPTIQEANEKAEKFGHVSREMVKILPLGTEHPRTDKGTIIRAASYEHFKDVIEDVYRQFETVKNASRLALDVPELQEYLFKLLSERIGVKGLDLQKDFFVAGMDSLQAIIARASLVRELDLGKQELGHQVVFEYPSVSQLAEYLFSLRMGSVRQEKSEEEVMEELVDKYTMNFGSFKRGTKIPDGEVVARRVPLVLTS</sequence>
<dbReference type="SUPFAM" id="SSF47336">
    <property type="entry name" value="ACP-like"/>
    <property type="match status" value="1"/>
</dbReference>
<organism evidence="4 5">
    <name type="scientific">Phaeoacremonium minimum (strain UCR-PA7)</name>
    <name type="common">Esca disease fungus</name>
    <name type="synonym">Togninia minima</name>
    <dbReference type="NCBI Taxonomy" id="1286976"/>
    <lineage>
        <taxon>Eukaryota</taxon>
        <taxon>Fungi</taxon>
        <taxon>Dikarya</taxon>
        <taxon>Ascomycota</taxon>
        <taxon>Pezizomycotina</taxon>
        <taxon>Sordariomycetes</taxon>
        <taxon>Sordariomycetidae</taxon>
        <taxon>Togniniales</taxon>
        <taxon>Togniniaceae</taxon>
        <taxon>Phaeoacremonium</taxon>
    </lineage>
</organism>
<evidence type="ECO:0000313" key="4">
    <source>
        <dbReference type="EMBL" id="EON95777.1"/>
    </source>
</evidence>
<dbReference type="OrthoDB" id="429813at2759"/>
<dbReference type="eggNOG" id="KOG1178">
    <property type="taxonomic scope" value="Eukaryota"/>
</dbReference>
<dbReference type="Proteomes" id="UP000014074">
    <property type="component" value="Unassembled WGS sequence"/>
</dbReference>